<dbReference type="InterPro" id="IPR024075">
    <property type="entry name" value="DNA-dir_RNA_pol_helix_hairp_sf"/>
</dbReference>
<dbReference type="GO" id="GO:0034245">
    <property type="term" value="C:mitochondrial DNA-directed RNA polymerase complex"/>
    <property type="evidence" value="ECO:0007669"/>
    <property type="project" value="TreeGrafter"/>
</dbReference>
<dbReference type="GO" id="GO:0001018">
    <property type="term" value="F:mitochondrial promoter sequence-specific DNA binding"/>
    <property type="evidence" value="ECO:0007669"/>
    <property type="project" value="TreeGrafter"/>
</dbReference>
<keyword evidence="6" id="KW-0809">Transit peptide</keyword>
<dbReference type="InterPro" id="IPR046950">
    <property type="entry name" value="DNA-dir_Rpol_C_phage-type"/>
</dbReference>
<dbReference type="PROSITE" id="PS00489">
    <property type="entry name" value="RNA_POL_PHAGE_2"/>
    <property type="match status" value="1"/>
</dbReference>
<reference evidence="12" key="1">
    <citation type="submission" date="2021-01" db="EMBL/GenBank/DDBJ databases">
        <authorList>
            <person name="Kaushik A."/>
        </authorList>
    </citation>
    <scope>NUCLEOTIDE SEQUENCE</scope>
    <source>
        <strain evidence="12">AG4-R118</strain>
    </source>
</reference>
<dbReference type="Gene3D" id="1.10.287.280">
    <property type="match status" value="1"/>
</dbReference>
<evidence type="ECO:0000256" key="10">
    <source>
        <dbReference type="RuleBase" id="RU003805"/>
    </source>
</evidence>
<comment type="similarity">
    <text evidence="2 10">Belongs to the phage and mitochondrial RNA polymerase family.</text>
</comment>
<dbReference type="GO" id="GO:0003899">
    <property type="term" value="F:DNA-directed RNA polymerase activity"/>
    <property type="evidence" value="ECO:0007669"/>
    <property type="project" value="UniProtKB-EC"/>
</dbReference>
<evidence type="ECO:0000256" key="7">
    <source>
        <dbReference type="ARBA" id="ARBA00023128"/>
    </source>
</evidence>
<evidence type="ECO:0000256" key="6">
    <source>
        <dbReference type="ARBA" id="ARBA00022946"/>
    </source>
</evidence>
<evidence type="ECO:0000256" key="4">
    <source>
        <dbReference type="ARBA" id="ARBA00022679"/>
    </source>
</evidence>
<gene>
    <name evidence="12" type="ORF">RDB_LOCUS152034</name>
</gene>
<dbReference type="FunFam" id="1.10.287.280:FF:000001">
    <property type="entry name" value="DNA-directed RNA polymerase"/>
    <property type="match status" value="1"/>
</dbReference>
<evidence type="ECO:0000256" key="9">
    <source>
        <dbReference type="ARBA" id="ARBA00048552"/>
    </source>
</evidence>
<dbReference type="Proteomes" id="UP000663888">
    <property type="component" value="Unassembled WGS sequence"/>
</dbReference>
<keyword evidence="4 10" id="KW-0808">Transferase</keyword>
<comment type="caution">
    <text evidence="12">The sequence shown here is derived from an EMBL/GenBank/DDBJ whole genome shotgun (WGS) entry which is preliminary data.</text>
</comment>
<keyword evidence="5 10" id="KW-0548">Nucleotidyltransferase</keyword>
<proteinExistence type="inferred from homology"/>
<evidence type="ECO:0000256" key="1">
    <source>
        <dbReference type="ARBA" id="ARBA00004173"/>
    </source>
</evidence>
<dbReference type="SUPFAM" id="SSF56672">
    <property type="entry name" value="DNA/RNA polymerases"/>
    <property type="match status" value="1"/>
</dbReference>
<comment type="catalytic activity">
    <reaction evidence="9 10">
        <text>RNA(n) + a ribonucleoside 5'-triphosphate = RNA(n+1) + diphosphate</text>
        <dbReference type="Rhea" id="RHEA:21248"/>
        <dbReference type="Rhea" id="RHEA-COMP:14527"/>
        <dbReference type="Rhea" id="RHEA-COMP:17342"/>
        <dbReference type="ChEBI" id="CHEBI:33019"/>
        <dbReference type="ChEBI" id="CHEBI:61557"/>
        <dbReference type="ChEBI" id="CHEBI:140395"/>
        <dbReference type="EC" id="2.7.7.6"/>
    </reaction>
</comment>
<dbReference type="Gene3D" id="1.10.150.20">
    <property type="entry name" value="5' to 3' exonuclease, C-terminal subdomain"/>
    <property type="match status" value="1"/>
</dbReference>
<evidence type="ECO:0000256" key="5">
    <source>
        <dbReference type="ARBA" id="ARBA00022695"/>
    </source>
</evidence>
<dbReference type="PROSITE" id="PS00900">
    <property type="entry name" value="RNA_POL_PHAGE_1"/>
    <property type="match status" value="1"/>
</dbReference>
<dbReference type="FunFam" id="1.10.150.20:FF:000041">
    <property type="entry name" value="DNA-directed RNA polymerase"/>
    <property type="match status" value="1"/>
</dbReference>
<dbReference type="EC" id="2.7.7.6" evidence="10"/>
<dbReference type="Pfam" id="PF00940">
    <property type="entry name" value="RNA_pol"/>
    <property type="match status" value="1"/>
</dbReference>
<accession>A0A8H3CZ89</accession>
<comment type="function">
    <text evidence="10">DNA-dependent RNA polymerase catalyzes the transcription of DNA into RNA using the four ribonucleoside triphosphates as substrates.</text>
</comment>
<feature type="domain" description="DNA-directed RNA polymerase N-terminal" evidence="11">
    <location>
        <begin position="309"/>
        <end position="657"/>
    </location>
</feature>
<evidence type="ECO:0000256" key="3">
    <source>
        <dbReference type="ARBA" id="ARBA00022478"/>
    </source>
</evidence>
<dbReference type="Pfam" id="PF14700">
    <property type="entry name" value="RPOL_N"/>
    <property type="match status" value="1"/>
</dbReference>
<name>A0A8H3CZ89_9AGAM</name>
<evidence type="ECO:0000256" key="2">
    <source>
        <dbReference type="ARBA" id="ARBA00009493"/>
    </source>
</evidence>
<dbReference type="InterPro" id="IPR002092">
    <property type="entry name" value="DNA-dir_Rpol_phage-type"/>
</dbReference>
<dbReference type="InterPro" id="IPR043502">
    <property type="entry name" value="DNA/RNA_pol_sf"/>
</dbReference>
<comment type="subcellular location">
    <subcellularLocation>
        <location evidence="1">Mitochondrion</location>
    </subcellularLocation>
</comment>
<evidence type="ECO:0000313" key="13">
    <source>
        <dbReference type="Proteomes" id="UP000663888"/>
    </source>
</evidence>
<keyword evidence="8 10" id="KW-0804">Transcription</keyword>
<dbReference type="PANTHER" id="PTHR10102:SF0">
    <property type="entry name" value="DNA-DIRECTED RNA POLYMERASE, MITOCHONDRIAL"/>
    <property type="match status" value="1"/>
</dbReference>
<dbReference type="Gene3D" id="1.10.1320.10">
    <property type="entry name" value="DNA-directed RNA polymerase, N-terminal domain"/>
    <property type="match status" value="1"/>
</dbReference>
<dbReference type="SMART" id="SM01311">
    <property type="entry name" value="RPOL_N"/>
    <property type="match status" value="1"/>
</dbReference>
<dbReference type="Gene3D" id="1.10.287.260">
    <property type="match status" value="1"/>
</dbReference>
<evidence type="ECO:0000313" key="12">
    <source>
        <dbReference type="EMBL" id="CAE6500361.1"/>
    </source>
</evidence>
<sequence>MLLRRLPKGYSRRYSAVAAVKATSAPRTETRHALPPVQPLQYKQIQRMEELQRQPLTLLPTPLPEDLPQNEHYFPSSKKQQSLAVIAACLRDLYDVPRAEEIFNRLREEALTGASVMTIDTYNALLLAYAQLQAEGTPLAEPVRAQWAEKLWNLWQVLVSEVDRVTLNATSMAIAFLAHIRAPNDEYHPSTSELLGIILEKKLAVTDVLRSPVLSSDADHEAVRQLIRQTAEESQRGDVLESLRSHDQFVPNRGPAPGRTNVTVPVVQPVQISKAGPDGIVTNELPYNLQSLRTNLETVQNAPDAAVWARQLELETSAYDTTIARLQHEMAELEKLELGAASKLKNPTLQYWMYKWLQAAEVRIDQDIKALAAKEQNTKPSTANPLEAPITPFLRLLDSSKLAMITILELMRLHGTGGVSEGMKTSRALVSVGRSIETECLAVWSKKRGVKLDDVASAPRSMKTRKSMKLKVKPNVPEPTITPGHPADVWLNEAEQPTETAVETESPIVANMDNSMPEWTQVGRVRVGSFLVDAVMASATIKRNGLDENGESYSEDQPAFMHSYEYVRGKKLGVIKLNPVVGEKMARDSIKDTLHPRHLPMLVKPQPWEDYDKGGYLKLRSTVMRIKDSLEQLSYLKHASAAGHIDFVYECLDALGETPWRINDKILKVVLQVWNEGKGMAGIPPAQLDIEEPPAPVDDDPRARASYLFQMKTILTDKRNNHGERCHVNYKLEVARAFVNDEFYLPHNLDFRGRAYPIPPHLNHIGDDLSRGLLLFSERRPLGERGLRWLKIHLANVYGYDKASFDERAKFVEDHIEEIRDSAENPLAGKQWWLGADDPWQCLATCMELTEALKSNVPELYPSNLPVHQDGTCNGLQHYAALGGDATGAQHVNLEHGNRPADVYSHVARMVDVIVDADAEAEVPEALLVKGKIARKVVKQTVMTTVYGVTFIGARDQIEKQLRDIVGLSREEAWPVAAYLAKRVLGAIGDLFSGASQIQHWLSISARLIAKSIPADRMKEVLNASPREAARERMTSVIWTTALGLPIVQPYRKAKKKQILTALQSVFISDPNLPTQVDPVKQSAAFPPNFVHSLDATHMMLTALECRAASITFASVHDSYWTHASTVDDMSGIIRDTFIALHSSDILQKLRDEFIDRYKGYRVPLSALTDREICYILLSLVNPKREEAPPTQLLSLIVALVQRSASRYAKEDATKKALVAAKEMLSNTDLEAGKETVENAVEMIPAEEPEPTVIEDSIEEFIEGSEEKPKKRKASIKVKGRVVAGKLDPELQYILLTDLLPILPEKGDFDVTKIKESEYFFS</sequence>
<dbReference type="InterPro" id="IPR037159">
    <property type="entry name" value="RNA_POL_N_sf"/>
</dbReference>
<dbReference type="EMBL" id="CAJMWX010001640">
    <property type="protein sequence ID" value="CAE6500361.1"/>
    <property type="molecule type" value="Genomic_DNA"/>
</dbReference>
<evidence type="ECO:0000256" key="8">
    <source>
        <dbReference type="ARBA" id="ARBA00023163"/>
    </source>
</evidence>
<dbReference type="PANTHER" id="PTHR10102">
    <property type="entry name" value="DNA-DIRECTED RNA POLYMERASE, MITOCHONDRIAL"/>
    <property type="match status" value="1"/>
</dbReference>
<dbReference type="InterPro" id="IPR029262">
    <property type="entry name" value="RPOL_N"/>
</dbReference>
<keyword evidence="7" id="KW-0496">Mitochondrion</keyword>
<protein>
    <recommendedName>
        <fullName evidence="10">DNA-directed RNA polymerase</fullName>
        <ecNumber evidence="10">2.7.7.6</ecNumber>
    </recommendedName>
</protein>
<dbReference type="GO" id="GO:0006390">
    <property type="term" value="P:mitochondrial transcription"/>
    <property type="evidence" value="ECO:0007669"/>
    <property type="project" value="TreeGrafter"/>
</dbReference>
<organism evidence="12 13">
    <name type="scientific">Rhizoctonia solani</name>
    <dbReference type="NCBI Taxonomy" id="456999"/>
    <lineage>
        <taxon>Eukaryota</taxon>
        <taxon>Fungi</taxon>
        <taxon>Dikarya</taxon>
        <taxon>Basidiomycota</taxon>
        <taxon>Agaricomycotina</taxon>
        <taxon>Agaricomycetes</taxon>
        <taxon>Cantharellales</taxon>
        <taxon>Ceratobasidiaceae</taxon>
        <taxon>Rhizoctonia</taxon>
    </lineage>
</organism>
<keyword evidence="3 10" id="KW-0240">DNA-directed RNA polymerase</keyword>
<evidence type="ECO:0000259" key="11">
    <source>
        <dbReference type="SMART" id="SM01311"/>
    </source>
</evidence>